<evidence type="ECO:0000313" key="3">
    <source>
        <dbReference type="Proteomes" id="UP000323321"/>
    </source>
</evidence>
<feature type="domain" description="ATP-sulfurylase PUA-like" evidence="1">
    <location>
        <begin position="5"/>
        <end position="97"/>
    </location>
</feature>
<dbReference type="Proteomes" id="UP000323321">
    <property type="component" value="Unassembled WGS sequence"/>
</dbReference>
<evidence type="ECO:0000259" key="1">
    <source>
        <dbReference type="Pfam" id="PF14306"/>
    </source>
</evidence>
<protein>
    <recommendedName>
        <fullName evidence="1">ATP-sulfurylase PUA-like domain-containing protein</fullName>
    </recommendedName>
</protein>
<dbReference type="AlphaFoldDB" id="A0A9W7Q755"/>
<evidence type="ECO:0000313" key="2">
    <source>
        <dbReference type="EMBL" id="KAA6470675.1"/>
    </source>
</evidence>
<dbReference type="Pfam" id="PF14306">
    <property type="entry name" value="PUA_2"/>
    <property type="match status" value="1"/>
</dbReference>
<dbReference type="InterPro" id="IPR025980">
    <property type="entry name" value="ATP-Sase_PUA-like_dom"/>
</dbReference>
<comment type="caution">
    <text evidence="2">The sequence shown here is derived from an EMBL/GenBank/DDBJ whole genome shotgun (WGS) entry which is preliminary data.</text>
</comment>
<dbReference type="EMBL" id="QSMZ01000005">
    <property type="protein sequence ID" value="KAA6470675.1"/>
    <property type="molecule type" value="Genomic_DNA"/>
</dbReference>
<name>A0A9W7Q755_BACCE</name>
<dbReference type="Gene3D" id="3.10.400.10">
    <property type="entry name" value="Sulfate adenylyltransferase"/>
    <property type="match status" value="1"/>
</dbReference>
<dbReference type="PANTHER" id="PTHR43509">
    <property type="match status" value="1"/>
</dbReference>
<reference evidence="2 3" key="1">
    <citation type="submission" date="2018-08" db="EMBL/GenBank/DDBJ databases">
        <title>Bacillus phenotypic plasticity.</title>
        <authorList>
            <person name="Hurtado E."/>
        </authorList>
    </citation>
    <scope>NUCLEOTIDE SEQUENCE [LARGE SCALE GENOMIC DNA]</scope>
    <source>
        <strain evidence="2 3">111b</strain>
    </source>
</reference>
<dbReference type="RefSeq" id="WP_150158077.1">
    <property type="nucleotide sequence ID" value="NZ_QSMZ01000005.1"/>
</dbReference>
<accession>A0A9W7Q755</accession>
<proteinExistence type="predicted"/>
<gene>
    <name evidence="2" type="ORF">DX932_09125</name>
</gene>
<dbReference type="PANTHER" id="PTHR43509:SF1">
    <property type="entry name" value="SULFATE ADENYLYLTRANSFERASE"/>
    <property type="match status" value="1"/>
</dbReference>
<organism evidence="2 3">
    <name type="scientific">Bacillus cereus</name>
    <dbReference type="NCBI Taxonomy" id="1396"/>
    <lineage>
        <taxon>Bacteria</taxon>
        <taxon>Bacillati</taxon>
        <taxon>Bacillota</taxon>
        <taxon>Bacilli</taxon>
        <taxon>Bacillales</taxon>
        <taxon>Bacillaceae</taxon>
        <taxon>Bacillus</taxon>
        <taxon>Bacillus cereus group</taxon>
    </lineage>
</organism>
<dbReference type="SUPFAM" id="SSF88697">
    <property type="entry name" value="PUA domain-like"/>
    <property type="match status" value="1"/>
</dbReference>
<sequence length="98" mass="10962">MTLVIPHGGKLIDRINLNFDISTITHEIEFDTMALSDLELIANGAYSPLTGFLSKEDYESVLSRLRFKNEVVWSIPITLAVTEKVADTLIIGRKVKLT</sequence>
<dbReference type="InterPro" id="IPR015947">
    <property type="entry name" value="PUA-like_sf"/>
</dbReference>